<dbReference type="Proteomes" id="UP000799423">
    <property type="component" value="Unassembled WGS sequence"/>
</dbReference>
<keyword evidence="3" id="KW-1185">Reference proteome</keyword>
<feature type="compositionally biased region" description="Polar residues" evidence="1">
    <location>
        <begin position="95"/>
        <end position="114"/>
    </location>
</feature>
<organism evidence="2 3">
    <name type="scientific">Plenodomus tracheiphilus IPT5</name>
    <dbReference type="NCBI Taxonomy" id="1408161"/>
    <lineage>
        <taxon>Eukaryota</taxon>
        <taxon>Fungi</taxon>
        <taxon>Dikarya</taxon>
        <taxon>Ascomycota</taxon>
        <taxon>Pezizomycotina</taxon>
        <taxon>Dothideomycetes</taxon>
        <taxon>Pleosporomycetidae</taxon>
        <taxon>Pleosporales</taxon>
        <taxon>Pleosporineae</taxon>
        <taxon>Leptosphaeriaceae</taxon>
        <taxon>Plenodomus</taxon>
    </lineage>
</organism>
<evidence type="ECO:0000313" key="2">
    <source>
        <dbReference type="EMBL" id="KAF2854984.1"/>
    </source>
</evidence>
<gene>
    <name evidence="2" type="ORF">T440DRAFT_200622</name>
</gene>
<proteinExistence type="predicted"/>
<evidence type="ECO:0000313" key="3">
    <source>
        <dbReference type="Proteomes" id="UP000799423"/>
    </source>
</evidence>
<sequence>MFRREADRMGCCLYDVIGSESGARTLGRIARGSSWRRGGAIVGEFGGWRGLVAGASNVCCRGQSCVCGVGGDGGEAGSGVVRRGWGELLEGGSNGQQQALGSHQNNGGRGQQLSGGVDVRGGRVW</sequence>
<dbReference type="EMBL" id="MU006291">
    <property type="protein sequence ID" value="KAF2854984.1"/>
    <property type="molecule type" value="Genomic_DNA"/>
</dbReference>
<feature type="region of interest" description="Disordered" evidence="1">
    <location>
        <begin position="90"/>
        <end position="125"/>
    </location>
</feature>
<evidence type="ECO:0000256" key="1">
    <source>
        <dbReference type="SAM" id="MobiDB-lite"/>
    </source>
</evidence>
<name>A0A6A7BHX0_9PLEO</name>
<accession>A0A6A7BHX0</accession>
<protein>
    <submittedName>
        <fullName evidence="2">Uncharacterized protein</fullName>
    </submittedName>
</protein>
<reference evidence="2" key="1">
    <citation type="submission" date="2020-01" db="EMBL/GenBank/DDBJ databases">
        <authorList>
            <consortium name="DOE Joint Genome Institute"/>
            <person name="Haridas S."/>
            <person name="Albert R."/>
            <person name="Binder M."/>
            <person name="Bloem J."/>
            <person name="Labutti K."/>
            <person name="Salamov A."/>
            <person name="Andreopoulos B."/>
            <person name="Baker S.E."/>
            <person name="Barry K."/>
            <person name="Bills G."/>
            <person name="Bluhm B.H."/>
            <person name="Cannon C."/>
            <person name="Castanera R."/>
            <person name="Culley D.E."/>
            <person name="Daum C."/>
            <person name="Ezra D."/>
            <person name="Gonzalez J.B."/>
            <person name="Henrissat B."/>
            <person name="Kuo A."/>
            <person name="Liang C."/>
            <person name="Lipzen A."/>
            <person name="Lutzoni F."/>
            <person name="Magnuson J."/>
            <person name="Mondo S."/>
            <person name="Nolan M."/>
            <person name="Ohm R."/>
            <person name="Pangilinan J."/>
            <person name="Park H.-J."/>
            <person name="Ramirez L."/>
            <person name="Alfaro M."/>
            <person name="Sun H."/>
            <person name="Tritt A."/>
            <person name="Yoshinaga Y."/>
            <person name="Zwiers L.-H."/>
            <person name="Turgeon B.G."/>
            <person name="Goodwin S.B."/>
            <person name="Spatafora J.W."/>
            <person name="Crous P.W."/>
            <person name="Grigoriev I.V."/>
        </authorList>
    </citation>
    <scope>NUCLEOTIDE SEQUENCE</scope>
    <source>
        <strain evidence="2">IPT5</strain>
    </source>
</reference>
<dbReference type="AlphaFoldDB" id="A0A6A7BHX0"/>